<dbReference type="OrthoDB" id="9796039at2"/>
<evidence type="ECO:0000313" key="2">
    <source>
        <dbReference type="EMBL" id="AFZ68144.1"/>
    </source>
</evidence>
<dbReference type="InterPro" id="IPR024775">
    <property type="entry name" value="DinB-like"/>
</dbReference>
<dbReference type="Gene3D" id="1.20.120.450">
    <property type="entry name" value="dinb family like domain"/>
    <property type="match status" value="1"/>
</dbReference>
<feature type="domain" description="DinB-like" evidence="1">
    <location>
        <begin position="40"/>
        <end position="168"/>
    </location>
</feature>
<sequence length="191" mass="21326">MNSALDAHQYPIGKIVLPERRDAQAVREYAEGLGVGVAQVRTAVTGLTEPQLASTYRPDSFTVRQLVHHIADAHEQGLMRFRWGLTDDHPVIVPMNQVTWASLADYALPPDVSLRLLEAVNERWMALLVGLDTNALSRTLRHPQEGEQDLWRLLAKHEWHIRHHLAHIRLALSAARDIGTFSADGQEAGTG</sequence>
<dbReference type="PATRIC" id="fig|937777.3.peg.2689"/>
<dbReference type="RefSeq" id="WP_015236446.1">
    <property type="nucleotide sequence ID" value="NC_019793.1"/>
</dbReference>
<name>L0A400_DEIPD</name>
<dbReference type="Pfam" id="PF12867">
    <property type="entry name" value="DinB_2"/>
    <property type="match status" value="1"/>
</dbReference>
<dbReference type="eggNOG" id="COG2318">
    <property type="taxonomic scope" value="Bacteria"/>
</dbReference>
<dbReference type="InterPro" id="IPR034660">
    <property type="entry name" value="DinB/YfiT-like"/>
</dbReference>
<reference evidence="3" key="1">
    <citation type="submission" date="2012-03" db="EMBL/GenBank/DDBJ databases">
        <title>Complete sequence of chromosome of Deinococcus peraridilitoris DSM 19664.</title>
        <authorList>
            <person name="Lucas S."/>
            <person name="Copeland A."/>
            <person name="Lapidus A."/>
            <person name="Glavina del Rio T."/>
            <person name="Dalin E."/>
            <person name="Tice H."/>
            <person name="Bruce D."/>
            <person name="Goodwin L."/>
            <person name="Pitluck S."/>
            <person name="Peters L."/>
            <person name="Mikhailova N."/>
            <person name="Lu M."/>
            <person name="Kyrpides N."/>
            <person name="Mavromatis K."/>
            <person name="Ivanova N."/>
            <person name="Brettin T."/>
            <person name="Detter J.C."/>
            <person name="Han C."/>
            <person name="Larimer F."/>
            <person name="Land M."/>
            <person name="Hauser L."/>
            <person name="Markowitz V."/>
            <person name="Cheng J.-F."/>
            <person name="Hugenholtz P."/>
            <person name="Woyke T."/>
            <person name="Wu D."/>
            <person name="Pukall R."/>
            <person name="Steenblock K."/>
            <person name="Brambilla E."/>
            <person name="Klenk H.-P."/>
            <person name="Eisen J.A."/>
        </authorList>
    </citation>
    <scope>NUCLEOTIDE SEQUENCE [LARGE SCALE GENOMIC DNA]</scope>
    <source>
        <strain evidence="3">DSM 19664 / LMG 22246 / CIP 109416 / KR-200</strain>
    </source>
</reference>
<accession>L0A400</accession>
<protein>
    <recommendedName>
        <fullName evidence="1">DinB-like domain-containing protein</fullName>
    </recommendedName>
</protein>
<dbReference type="STRING" id="937777.Deipe_2679"/>
<proteinExistence type="predicted"/>
<dbReference type="SUPFAM" id="SSF109854">
    <property type="entry name" value="DinB/YfiT-like putative metalloenzymes"/>
    <property type="match status" value="1"/>
</dbReference>
<keyword evidence="3" id="KW-1185">Reference proteome</keyword>
<dbReference type="AlphaFoldDB" id="L0A400"/>
<evidence type="ECO:0000313" key="3">
    <source>
        <dbReference type="Proteomes" id="UP000010467"/>
    </source>
</evidence>
<dbReference type="NCBIfam" id="NF009807">
    <property type="entry name" value="PRK13291.1"/>
    <property type="match status" value="1"/>
</dbReference>
<dbReference type="KEGG" id="dpd:Deipe_2679"/>
<dbReference type="Proteomes" id="UP000010467">
    <property type="component" value="Chromosome"/>
</dbReference>
<evidence type="ECO:0000259" key="1">
    <source>
        <dbReference type="Pfam" id="PF12867"/>
    </source>
</evidence>
<organism evidence="2 3">
    <name type="scientific">Deinococcus peraridilitoris (strain DSM 19664 / LMG 22246 / CIP 109416 / KR-200)</name>
    <dbReference type="NCBI Taxonomy" id="937777"/>
    <lineage>
        <taxon>Bacteria</taxon>
        <taxon>Thermotogati</taxon>
        <taxon>Deinococcota</taxon>
        <taxon>Deinococci</taxon>
        <taxon>Deinococcales</taxon>
        <taxon>Deinococcaceae</taxon>
        <taxon>Deinococcus</taxon>
    </lineage>
</organism>
<gene>
    <name evidence="2" type="ordered locus">Deipe_2679</name>
</gene>
<dbReference type="HOGENOM" id="CLU_105789_1_0_0"/>
<dbReference type="EMBL" id="CP003382">
    <property type="protein sequence ID" value="AFZ68144.1"/>
    <property type="molecule type" value="Genomic_DNA"/>
</dbReference>